<reference evidence="6" key="1">
    <citation type="submission" date="2020-07" db="EMBL/GenBank/DDBJ databases">
        <title>Complete genome sequencing of Coprobacter sp. strain 2CBH44.</title>
        <authorList>
            <person name="Sakamoto M."/>
            <person name="Murakami T."/>
            <person name="Mori H."/>
        </authorList>
    </citation>
    <scope>NUCLEOTIDE SEQUENCE [LARGE SCALE GENOMIC DNA]</scope>
    <source>
        <strain evidence="6">2CBH44</strain>
    </source>
</reference>
<gene>
    <name evidence="5" type="primary">hybD</name>
    <name evidence="5" type="ORF">Cop2CBH44_06650</name>
</gene>
<dbReference type="KEGG" id="copr:Cop2CBH44_06650"/>
<keyword evidence="6" id="KW-1185">Reference proteome</keyword>
<accession>A0A7G1HU67</accession>
<evidence type="ECO:0000256" key="3">
    <source>
        <dbReference type="ARBA" id="ARBA00022750"/>
    </source>
</evidence>
<evidence type="ECO:0000313" key="6">
    <source>
        <dbReference type="Proteomes" id="UP000594042"/>
    </source>
</evidence>
<dbReference type="NCBIfam" id="TIGR00072">
    <property type="entry name" value="hydrog_prot"/>
    <property type="match status" value="1"/>
</dbReference>
<dbReference type="PANTHER" id="PTHR30302:SF1">
    <property type="entry name" value="HYDROGENASE 2 MATURATION PROTEASE"/>
    <property type="match status" value="1"/>
</dbReference>
<sequence>MKDILILGIGNLVLKDEGVGIHIIHRLEQMQLPEGVDILDGGTGGIFLIGTLQQYRHIIMIDATLDSLPPGTVRRIKPRFSIDYPLLLSAHEIGLKDMIDAMILQDNIPDIELIVVTAKDIQEIGMELSPDVKKSMNNIIELIYDIINEIRCKQLNFGREIMYRVKP</sequence>
<comment type="similarity">
    <text evidence="1">Belongs to the peptidase A31 family.</text>
</comment>
<dbReference type="GO" id="GO:0016485">
    <property type="term" value="P:protein processing"/>
    <property type="evidence" value="ECO:0007669"/>
    <property type="project" value="TreeGrafter"/>
</dbReference>
<dbReference type="Gene3D" id="3.40.50.1450">
    <property type="entry name" value="HybD-like"/>
    <property type="match status" value="1"/>
</dbReference>
<keyword evidence="3" id="KW-0064">Aspartyl protease</keyword>
<dbReference type="Pfam" id="PF01750">
    <property type="entry name" value="HycI"/>
    <property type="match status" value="1"/>
</dbReference>
<dbReference type="AlphaFoldDB" id="A0A7G1HU67"/>
<dbReference type="InterPro" id="IPR000671">
    <property type="entry name" value="Peptidase_A31"/>
</dbReference>
<dbReference type="SUPFAM" id="SSF53163">
    <property type="entry name" value="HybD-like"/>
    <property type="match status" value="1"/>
</dbReference>
<dbReference type="GO" id="GO:0004190">
    <property type="term" value="F:aspartic-type endopeptidase activity"/>
    <property type="evidence" value="ECO:0007669"/>
    <property type="project" value="UniProtKB-KW"/>
</dbReference>
<evidence type="ECO:0000256" key="4">
    <source>
        <dbReference type="ARBA" id="ARBA00022801"/>
    </source>
</evidence>
<evidence type="ECO:0000256" key="2">
    <source>
        <dbReference type="ARBA" id="ARBA00022670"/>
    </source>
</evidence>
<organism evidence="5 6">
    <name type="scientific">Coprobacter secundus subsp. similis</name>
    <dbReference type="NCBI Taxonomy" id="2751153"/>
    <lineage>
        <taxon>Bacteria</taxon>
        <taxon>Pseudomonadati</taxon>
        <taxon>Bacteroidota</taxon>
        <taxon>Bacteroidia</taxon>
        <taxon>Bacteroidales</taxon>
        <taxon>Barnesiellaceae</taxon>
        <taxon>Coprobacter</taxon>
    </lineage>
</organism>
<keyword evidence="4" id="KW-0378">Hydrolase</keyword>
<dbReference type="CDD" id="cd00518">
    <property type="entry name" value="H2MP"/>
    <property type="match status" value="1"/>
</dbReference>
<dbReference type="GO" id="GO:0008047">
    <property type="term" value="F:enzyme activator activity"/>
    <property type="evidence" value="ECO:0007669"/>
    <property type="project" value="InterPro"/>
</dbReference>
<evidence type="ECO:0000256" key="1">
    <source>
        <dbReference type="ARBA" id="ARBA00006814"/>
    </source>
</evidence>
<dbReference type="EMBL" id="AP023322">
    <property type="protein sequence ID" value="BCI62312.1"/>
    <property type="molecule type" value="Genomic_DNA"/>
</dbReference>
<protein>
    <submittedName>
        <fullName evidence="5">Hydrogenase 2 maturation endopeptidase</fullName>
    </submittedName>
</protein>
<dbReference type="InterPro" id="IPR023430">
    <property type="entry name" value="Pept_HybD-like_dom_sf"/>
</dbReference>
<dbReference type="Proteomes" id="UP000594042">
    <property type="component" value="Chromosome"/>
</dbReference>
<name>A0A7G1HU67_9BACT</name>
<evidence type="ECO:0000313" key="5">
    <source>
        <dbReference type="EMBL" id="BCI62312.1"/>
    </source>
</evidence>
<dbReference type="PANTHER" id="PTHR30302">
    <property type="entry name" value="HYDROGENASE 1 MATURATION PROTEASE"/>
    <property type="match status" value="1"/>
</dbReference>
<dbReference type="RefSeq" id="WP_021930348.1">
    <property type="nucleotide sequence ID" value="NZ_AP023322.1"/>
</dbReference>
<dbReference type="PRINTS" id="PR00446">
    <property type="entry name" value="HYDRGNUPTAKE"/>
</dbReference>
<keyword evidence="2" id="KW-0645">Protease</keyword>
<proteinExistence type="inferred from homology"/>